<dbReference type="AlphaFoldDB" id="A0A9D4D3F2"/>
<name>A0A9D4D3F2_DREPO</name>
<dbReference type="EMBL" id="JAIWYP010000011">
    <property type="protein sequence ID" value="KAH3737240.1"/>
    <property type="molecule type" value="Genomic_DNA"/>
</dbReference>
<evidence type="ECO:0000313" key="3">
    <source>
        <dbReference type="Proteomes" id="UP000828390"/>
    </source>
</evidence>
<evidence type="ECO:0000313" key="2">
    <source>
        <dbReference type="EMBL" id="KAH3737240.1"/>
    </source>
</evidence>
<accession>A0A9D4D3F2</accession>
<evidence type="ECO:0000256" key="1">
    <source>
        <dbReference type="SAM" id="MobiDB-lite"/>
    </source>
</evidence>
<reference evidence="2" key="2">
    <citation type="submission" date="2020-11" db="EMBL/GenBank/DDBJ databases">
        <authorList>
            <person name="McCartney M.A."/>
            <person name="Auch B."/>
            <person name="Kono T."/>
            <person name="Mallez S."/>
            <person name="Becker A."/>
            <person name="Gohl D.M."/>
            <person name="Silverstein K.A.T."/>
            <person name="Koren S."/>
            <person name="Bechman K.B."/>
            <person name="Herman A."/>
            <person name="Abrahante J.E."/>
            <person name="Garbe J."/>
        </authorList>
    </citation>
    <scope>NUCLEOTIDE SEQUENCE</scope>
    <source>
        <strain evidence="2">Duluth1</strain>
        <tissue evidence="2">Whole animal</tissue>
    </source>
</reference>
<comment type="caution">
    <text evidence="2">The sequence shown here is derived from an EMBL/GenBank/DDBJ whole genome shotgun (WGS) entry which is preliminary data.</text>
</comment>
<proteinExistence type="predicted"/>
<protein>
    <submittedName>
        <fullName evidence="2">Uncharacterized protein</fullName>
    </submittedName>
</protein>
<sequence length="134" mass="15048">MPILSGHQPVTHIQSPRPLGHLQQLQDSLRRYQDRLGSCRRLLNSLQCCPSRLGTCYQTFCYGTKTVREPAGDSQTVSDSLPNPRGTCKRLKDSLRRCKDRLGSRRFQNSLRRSERLSGTVKTVLKSPAGALPV</sequence>
<organism evidence="2 3">
    <name type="scientific">Dreissena polymorpha</name>
    <name type="common">Zebra mussel</name>
    <name type="synonym">Mytilus polymorpha</name>
    <dbReference type="NCBI Taxonomy" id="45954"/>
    <lineage>
        <taxon>Eukaryota</taxon>
        <taxon>Metazoa</taxon>
        <taxon>Spiralia</taxon>
        <taxon>Lophotrochozoa</taxon>
        <taxon>Mollusca</taxon>
        <taxon>Bivalvia</taxon>
        <taxon>Autobranchia</taxon>
        <taxon>Heteroconchia</taxon>
        <taxon>Euheterodonta</taxon>
        <taxon>Imparidentia</taxon>
        <taxon>Neoheterodontei</taxon>
        <taxon>Myida</taxon>
        <taxon>Dreissenoidea</taxon>
        <taxon>Dreissenidae</taxon>
        <taxon>Dreissena</taxon>
    </lineage>
</organism>
<reference evidence="2" key="1">
    <citation type="journal article" date="2019" name="bioRxiv">
        <title>The Genome of the Zebra Mussel, Dreissena polymorpha: A Resource for Invasive Species Research.</title>
        <authorList>
            <person name="McCartney M.A."/>
            <person name="Auch B."/>
            <person name="Kono T."/>
            <person name="Mallez S."/>
            <person name="Zhang Y."/>
            <person name="Obille A."/>
            <person name="Becker A."/>
            <person name="Abrahante J.E."/>
            <person name="Garbe J."/>
            <person name="Badalamenti J.P."/>
            <person name="Herman A."/>
            <person name="Mangelson H."/>
            <person name="Liachko I."/>
            <person name="Sullivan S."/>
            <person name="Sone E.D."/>
            <person name="Koren S."/>
            <person name="Silverstein K.A.T."/>
            <person name="Beckman K.B."/>
            <person name="Gohl D.M."/>
        </authorList>
    </citation>
    <scope>NUCLEOTIDE SEQUENCE</scope>
    <source>
        <strain evidence="2">Duluth1</strain>
        <tissue evidence="2">Whole animal</tissue>
    </source>
</reference>
<gene>
    <name evidence="2" type="ORF">DPMN_043822</name>
</gene>
<feature type="region of interest" description="Disordered" evidence="1">
    <location>
        <begin position="70"/>
        <end position="89"/>
    </location>
</feature>
<dbReference type="Proteomes" id="UP000828390">
    <property type="component" value="Unassembled WGS sequence"/>
</dbReference>
<keyword evidence="3" id="KW-1185">Reference proteome</keyword>